<keyword evidence="10" id="KW-1133">Transmembrane helix</keyword>
<feature type="domain" description="HAMP" evidence="12">
    <location>
        <begin position="149"/>
        <end position="201"/>
    </location>
</feature>
<evidence type="ECO:0000256" key="6">
    <source>
        <dbReference type="ARBA" id="ARBA00022679"/>
    </source>
</evidence>
<dbReference type="AlphaFoldDB" id="A0A2A5JU64"/>
<keyword evidence="10" id="KW-0812">Transmembrane</keyword>
<dbReference type="CDD" id="cd06225">
    <property type="entry name" value="HAMP"/>
    <property type="match status" value="1"/>
</dbReference>
<dbReference type="CDD" id="cd00082">
    <property type="entry name" value="HisKA"/>
    <property type="match status" value="1"/>
</dbReference>
<keyword evidence="14" id="KW-1185">Reference proteome</keyword>
<keyword evidence="5" id="KW-0597">Phosphoprotein</keyword>
<dbReference type="PANTHER" id="PTHR44936">
    <property type="entry name" value="SENSOR PROTEIN CREC"/>
    <property type="match status" value="1"/>
</dbReference>
<protein>
    <recommendedName>
        <fullName evidence="3">histidine kinase</fullName>
        <ecNumber evidence="3">2.7.13.3</ecNumber>
    </recommendedName>
</protein>
<sequence length="417" mass="46736">MWRFVFALLTILTLASVITGLIFDTLIASSSENNEAHYDPLSTTAPIIAAMAKDNIPESQIITIPLHQTLTAQLVPRTDYPLPVSLSRKLSQQRFIYLESESSVSACILTSQENVYILTMQKQLQTKYGLLMTLLFYAIVIVVVVAFLTPFIARLLKLKNAAHQLGKGKLNARVQVGTVWYLKDIEQAFNQMARQIAGLMTDMKLLSSGLSHELRTPLARVRMGLDTLVETHDDELRAQYEDRINQNLDEMEQVIDAILDYARLQHRLDDVELQPVDLNAMARLLAYNAHYQGLTLKLSSKPCWVIGEGQYLRMLINNLLSNAIKYANAKISLETRVDNDKVKLIIEDDGIGISNEVRDKVLLPFYRDDSQSQSGYGIGLAFVQRIVTRFGGTLVIQKSPALGGAKITVSLIQTQQK</sequence>
<evidence type="ECO:0000313" key="14">
    <source>
        <dbReference type="Proteomes" id="UP000228621"/>
    </source>
</evidence>
<dbReference type="InterPro" id="IPR050980">
    <property type="entry name" value="2C_sensor_his_kinase"/>
</dbReference>
<dbReference type="InterPro" id="IPR036097">
    <property type="entry name" value="HisK_dim/P_sf"/>
</dbReference>
<organism evidence="13 14">
    <name type="scientific">Pseudoalteromonas piscicida</name>
    <dbReference type="NCBI Taxonomy" id="43662"/>
    <lineage>
        <taxon>Bacteria</taxon>
        <taxon>Pseudomonadati</taxon>
        <taxon>Pseudomonadota</taxon>
        <taxon>Gammaproteobacteria</taxon>
        <taxon>Alteromonadales</taxon>
        <taxon>Pseudoalteromonadaceae</taxon>
        <taxon>Pseudoalteromonas</taxon>
    </lineage>
</organism>
<comment type="subcellular location">
    <subcellularLocation>
        <location evidence="2">Cell membrane</location>
        <topology evidence="2">Multi-pass membrane protein</topology>
    </subcellularLocation>
</comment>
<evidence type="ECO:0000256" key="1">
    <source>
        <dbReference type="ARBA" id="ARBA00000085"/>
    </source>
</evidence>
<feature type="transmembrane region" description="Helical" evidence="10">
    <location>
        <begin position="128"/>
        <end position="153"/>
    </location>
</feature>
<evidence type="ECO:0000256" key="9">
    <source>
        <dbReference type="ARBA" id="ARBA00022840"/>
    </source>
</evidence>
<evidence type="ECO:0000259" key="12">
    <source>
        <dbReference type="PROSITE" id="PS50885"/>
    </source>
</evidence>
<dbReference type="EMBL" id="NKHF01000023">
    <property type="protein sequence ID" value="PCK32940.1"/>
    <property type="molecule type" value="Genomic_DNA"/>
</dbReference>
<dbReference type="Gene3D" id="3.30.565.10">
    <property type="entry name" value="Histidine kinase-like ATPase, C-terminal domain"/>
    <property type="match status" value="1"/>
</dbReference>
<evidence type="ECO:0000256" key="8">
    <source>
        <dbReference type="ARBA" id="ARBA00022777"/>
    </source>
</evidence>
<dbReference type="InterPro" id="IPR004358">
    <property type="entry name" value="Sig_transdc_His_kin-like_C"/>
</dbReference>
<comment type="caution">
    <text evidence="13">The sequence shown here is derived from an EMBL/GenBank/DDBJ whole genome shotgun (WGS) entry which is preliminary data.</text>
</comment>
<evidence type="ECO:0000259" key="11">
    <source>
        <dbReference type="PROSITE" id="PS50109"/>
    </source>
</evidence>
<evidence type="ECO:0000256" key="7">
    <source>
        <dbReference type="ARBA" id="ARBA00022741"/>
    </source>
</evidence>
<dbReference type="GO" id="GO:0005886">
    <property type="term" value="C:plasma membrane"/>
    <property type="evidence" value="ECO:0007669"/>
    <property type="project" value="UniProtKB-SubCell"/>
</dbReference>
<dbReference type="PROSITE" id="PS50109">
    <property type="entry name" value="HIS_KIN"/>
    <property type="match status" value="1"/>
</dbReference>
<dbReference type="InterPro" id="IPR003660">
    <property type="entry name" value="HAMP_dom"/>
</dbReference>
<dbReference type="PROSITE" id="PS50885">
    <property type="entry name" value="HAMP"/>
    <property type="match status" value="1"/>
</dbReference>
<dbReference type="Gene3D" id="1.10.287.130">
    <property type="match status" value="1"/>
</dbReference>
<dbReference type="SUPFAM" id="SSF55874">
    <property type="entry name" value="ATPase domain of HSP90 chaperone/DNA topoisomerase II/histidine kinase"/>
    <property type="match status" value="1"/>
</dbReference>
<keyword evidence="6" id="KW-0808">Transferase</keyword>
<evidence type="ECO:0000256" key="4">
    <source>
        <dbReference type="ARBA" id="ARBA00022475"/>
    </source>
</evidence>
<feature type="domain" description="Histidine kinase" evidence="11">
    <location>
        <begin position="209"/>
        <end position="415"/>
    </location>
</feature>
<dbReference type="RefSeq" id="WP_099641009.1">
    <property type="nucleotide sequence ID" value="NZ_NKHF01000023.1"/>
</dbReference>
<keyword evidence="10" id="KW-0472">Membrane</keyword>
<keyword evidence="4" id="KW-1003">Cell membrane</keyword>
<dbReference type="Pfam" id="PF02518">
    <property type="entry name" value="HATPase_c"/>
    <property type="match status" value="1"/>
</dbReference>
<dbReference type="PANTHER" id="PTHR44936:SF10">
    <property type="entry name" value="SENSOR PROTEIN RSTB"/>
    <property type="match status" value="1"/>
</dbReference>
<dbReference type="InterPro" id="IPR003661">
    <property type="entry name" value="HisK_dim/P_dom"/>
</dbReference>
<keyword evidence="9" id="KW-0067">ATP-binding</keyword>
<dbReference type="CDD" id="cd00075">
    <property type="entry name" value="HATPase"/>
    <property type="match status" value="1"/>
</dbReference>
<dbReference type="GO" id="GO:0005524">
    <property type="term" value="F:ATP binding"/>
    <property type="evidence" value="ECO:0007669"/>
    <property type="project" value="UniProtKB-KW"/>
</dbReference>
<keyword evidence="8 13" id="KW-0418">Kinase</keyword>
<dbReference type="Proteomes" id="UP000228621">
    <property type="component" value="Unassembled WGS sequence"/>
</dbReference>
<evidence type="ECO:0000313" key="13">
    <source>
        <dbReference type="EMBL" id="PCK32940.1"/>
    </source>
</evidence>
<dbReference type="SUPFAM" id="SSF47384">
    <property type="entry name" value="Homodimeric domain of signal transducing histidine kinase"/>
    <property type="match status" value="1"/>
</dbReference>
<dbReference type="PRINTS" id="PR00344">
    <property type="entry name" value="BCTRLSENSOR"/>
</dbReference>
<comment type="catalytic activity">
    <reaction evidence="1">
        <text>ATP + protein L-histidine = ADP + protein N-phospho-L-histidine.</text>
        <dbReference type="EC" id="2.7.13.3"/>
    </reaction>
</comment>
<keyword evidence="7" id="KW-0547">Nucleotide-binding</keyword>
<evidence type="ECO:0000256" key="5">
    <source>
        <dbReference type="ARBA" id="ARBA00022553"/>
    </source>
</evidence>
<reference evidence="14" key="1">
    <citation type="journal article" date="2019" name="Genome Announc.">
        <title>Draft Genome Sequence of Pseudoalteromonas piscicida Strain 36Y ROTHPW, an Hypersaline Seawater Isolate from the South Coast of Sonora, Mexico.</title>
        <authorList>
            <person name="Sanchez-Diaz R."/>
            <person name="Molina-Garza Z.J."/>
            <person name="Cruz-Suarez L.E."/>
            <person name="Selvin J."/>
            <person name="Kiran G.S."/>
            <person name="Ibarra-Gamez J.C."/>
            <person name="Gomez-Gil B."/>
            <person name="Galaviz-Silva L."/>
        </authorList>
    </citation>
    <scope>NUCLEOTIDE SEQUENCE [LARGE SCALE GENOMIC DNA]</scope>
    <source>
        <strain evidence="14">36Y_RITHPW</strain>
    </source>
</reference>
<gene>
    <name evidence="13" type="ORF">CEX98_04945</name>
</gene>
<name>A0A2A5JU64_PSEO7</name>
<dbReference type="InterPro" id="IPR036890">
    <property type="entry name" value="HATPase_C_sf"/>
</dbReference>
<dbReference type="EC" id="2.7.13.3" evidence="3"/>
<evidence type="ECO:0000256" key="2">
    <source>
        <dbReference type="ARBA" id="ARBA00004651"/>
    </source>
</evidence>
<dbReference type="Pfam" id="PF00512">
    <property type="entry name" value="HisKA"/>
    <property type="match status" value="1"/>
</dbReference>
<dbReference type="Gene3D" id="6.10.340.10">
    <property type="match status" value="1"/>
</dbReference>
<evidence type="ECO:0000256" key="3">
    <source>
        <dbReference type="ARBA" id="ARBA00012438"/>
    </source>
</evidence>
<proteinExistence type="predicted"/>
<dbReference type="InterPro" id="IPR003594">
    <property type="entry name" value="HATPase_dom"/>
</dbReference>
<evidence type="ECO:0000256" key="10">
    <source>
        <dbReference type="SAM" id="Phobius"/>
    </source>
</evidence>
<accession>A0A2A5JU64</accession>
<dbReference type="SMART" id="SM00387">
    <property type="entry name" value="HATPase_c"/>
    <property type="match status" value="1"/>
</dbReference>
<dbReference type="GO" id="GO:0000155">
    <property type="term" value="F:phosphorelay sensor kinase activity"/>
    <property type="evidence" value="ECO:0007669"/>
    <property type="project" value="InterPro"/>
</dbReference>
<dbReference type="InterPro" id="IPR005467">
    <property type="entry name" value="His_kinase_dom"/>
</dbReference>
<dbReference type="SMART" id="SM00388">
    <property type="entry name" value="HisKA"/>
    <property type="match status" value="1"/>
</dbReference>
<dbReference type="OrthoDB" id="9804645at2"/>